<comment type="caution">
    <text evidence="4">The sequence shown here is derived from an EMBL/GenBank/DDBJ whole genome shotgun (WGS) entry which is preliminary data.</text>
</comment>
<keyword evidence="5" id="KW-1185">Reference proteome</keyword>
<feature type="signal peptide" evidence="2">
    <location>
        <begin position="1"/>
        <end position="23"/>
    </location>
</feature>
<dbReference type="Pfam" id="PF13511">
    <property type="entry name" value="DUF4124"/>
    <property type="match status" value="1"/>
</dbReference>
<organism evidence="4 5">
    <name type="scientific">Massilia agrisoli</name>
    <dbReference type="NCBI Taxonomy" id="2892444"/>
    <lineage>
        <taxon>Bacteria</taxon>
        <taxon>Pseudomonadati</taxon>
        <taxon>Pseudomonadota</taxon>
        <taxon>Betaproteobacteria</taxon>
        <taxon>Burkholderiales</taxon>
        <taxon>Oxalobacteraceae</taxon>
        <taxon>Telluria group</taxon>
        <taxon>Massilia</taxon>
    </lineage>
</organism>
<accession>A0ABS8IQS4</accession>
<reference evidence="4 5" key="1">
    <citation type="submission" date="2021-11" db="EMBL/GenBank/DDBJ databases">
        <authorList>
            <person name="Huq M.A."/>
        </authorList>
    </citation>
    <scope>NUCLEOTIDE SEQUENCE [LARGE SCALE GENOMIC DNA]</scope>
    <source>
        <strain evidence="4 5">MAHUQ-52</strain>
    </source>
</reference>
<evidence type="ECO:0000259" key="3">
    <source>
        <dbReference type="Pfam" id="PF13511"/>
    </source>
</evidence>
<dbReference type="EMBL" id="JAJHPV010000012">
    <property type="protein sequence ID" value="MCC6070899.1"/>
    <property type="molecule type" value="Genomic_DNA"/>
</dbReference>
<dbReference type="RefSeq" id="WP_229431822.1">
    <property type="nucleotide sequence ID" value="NZ_JAJHPV010000012.1"/>
</dbReference>
<keyword evidence="2" id="KW-0732">Signal</keyword>
<feature type="region of interest" description="Disordered" evidence="1">
    <location>
        <begin position="65"/>
        <end position="89"/>
    </location>
</feature>
<evidence type="ECO:0000313" key="4">
    <source>
        <dbReference type="EMBL" id="MCC6070899.1"/>
    </source>
</evidence>
<evidence type="ECO:0000256" key="1">
    <source>
        <dbReference type="SAM" id="MobiDB-lite"/>
    </source>
</evidence>
<protein>
    <submittedName>
        <fullName evidence="4">DUF4124 domain-containing protein</fullName>
    </submittedName>
</protein>
<sequence length="136" mass="14207">MNCKAIRHTLFVAGMVFVSNTFAGTEVIKCTDQSGHVTLTDQPCKGEAAQVVLSAATAPAAAADEAAPAASGGTDRYQLTNLPPSSRMRAAPFTQVQAPGRSLARDVATLKEARRTLMLLDSSMAASRQRGFAANP</sequence>
<feature type="compositionally biased region" description="Low complexity" evidence="1">
    <location>
        <begin position="65"/>
        <end position="74"/>
    </location>
</feature>
<feature type="domain" description="DUF4124" evidence="3">
    <location>
        <begin position="18"/>
        <end position="69"/>
    </location>
</feature>
<evidence type="ECO:0000256" key="2">
    <source>
        <dbReference type="SAM" id="SignalP"/>
    </source>
</evidence>
<proteinExistence type="predicted"/>
<feature type="chain" id="PRO_5045050758" evidence="2">
    <location>
        <begin position="24"/>
        <end position="136"/>
    </location>
</feature>
<name>A0ABS8IQS4_9BURK</name>
<dbReference type="Proteomes" id="UP001198701">
    <property type="component" value="Unassembled WGS sequence"/>
</dbReference>
<gene>
    <name evidence="4" type="ORF">LMJ30_08020</name>
</gene>
<evidence type="ECO:0000313" key="5">
    <source>
        <dbReference type="Proteomes" id="UP001198701"/>
    </source>
</evidence>
<dbReference type="InterPro" id="IPR025392">
    <property type="entry name" value="DUF4124"/>
</dbReference>